<evidence type="ECO:0000313" key="3">
    <source>
        <dbReference type="Proteomes" id="UP000092024"/>
    </source>
</evidence>
<keyword evidence="1" id="KW-1133">Transmembrane helix</keyword>
<feature type="transmembrane region" description="Helical" evidence="1">
    <location>
        <begin position="114"/>
        <end position="133"/>
    </location>
</feature>
<sequence length="211" mass="22714">MMPGYIACLLLLAGCILLATGWKPYVAPGLSNVSICVIAALTLILYVLPAWKLPVQGIVYIQPFAIPLMLAGIVSLFARSTFTGSCYLVMVACLLSLIWGCLHSLYSYEPFLAWLKPGWDIPVLCGLLVSLLISDVRRQPGLLIWCSVLGEGFAAWLDQGSYYAVMGSARWWDIVLLSYAVAICGNGAQALAKAGGLRLSRIFARLGPKGG</sequence>
<dbReference type="STRING" id="1844972.A7K91_04500"/>
<keyword evidence="3" id="KW-1185">Reference proteome</keyword>
<protein>
    <submittedName>
        <fullName evidence="2">Uncharacterized protein</fullName>
    </submittedName>
</protein>
<proteinExistence type="predicted"/>
<dbReference type="AlphaFoldDB" id="A0A1A5YH04"/>
<dbReference type="InterPro" id="IPR014617">
    <property type="entry name" value="YphA_Bacsu"/>
</dbReference>
<comment type="caution">
    <text evidence="2">The sequence shown here is derived from an EMBL/GenBank/DDBJ whole genome shotgun (WGS) entry which is preliminary data.</text>
</comment>
<dbReference type="EMBL" id="LYPA01000064">
    <property type="protein sequence ID" value="OBR64848.1"/>
    <property type="molecule type" value="Genomic_DNA"/>
</dbReference>
<keyword evidence="1" id="KW-0812">Transmembrane</keyword>
<gene>
    <name evidence="2" type="ORF">A7K91_04500</name>
</gene>
<dbReference type="Pfam" id="PF24124">
    <property type="entry name" value="YphA"/>
    <property type="match status" value="1"/>
</dbReference>
<feature type="transmembrane region" description="Helical" evidence="1">
    <location>
        <begin position="31"/>
        <end position="51"/>
    </location>
</feature>
<organism evidence="2 3">
    <name type="scientific">Paenibacillus oryzae</name>
    <dbReference type="NCBI Taxonomy" id="1844972"/>
    <lineage>
        <taxon>Bacteria</taxon>
        <taxon>Bacillati</taxon>
        <taxon>Bacillota</taxon>
        <taxon>Bacilli</taxon>
        <taxon>Bacillales</taxon>
        <taxon>Paenibacillaceae</taxon>
        <taxon>Paenibacillus</taxon>
    </lineage>
</organism>
<dbReference type="RefSeq" id="WP_068683951.1">
    <property type="nucleotide sequence ID" value="NZ_LYPA01000064.1"/>
</dbReference>
<dbReference type="OrthoDB" id="2660843at2"/>
<feature type="transmembrane region" description="Helical" evidence="1">
    <location>
        <begin position="84"/>
        <end position="102"/>
    </location>
</feature>
<feature type="transmembrane region" description="Helical" evidence="1">
    <location>
        <begin position="171"/>
        <end position="192"/>
    </location>
</feature>
<evidence type="ECO:0000313" key="2">
    <source>
        <dbReference type="EMBL" id="OBR64848.1"/>
    </source>
</evidence>
<reference evidence="2 3" key="1">
    <citation type="submission" date="2016-05" db="EMBL/GenBank/DDBJ databases">
        <title>Paenibacillus oryzae. sp. nov., isolated from the rice root.</title>
        <authorList>
            <person name="Zhang J."/>
            <person name="Zhang X."/>
        </authorList>
    </citation>
    <scope>NUCLEOTIDE SEQUENCE [LARGE SCALE GENOMIC DNA]</scope>
    <source>
        <strain evidence="2 3">1DrF-4</strain>
    </source>
</reference>
<keyword evidence="1" id="KW-0472">Membrane</keyword>
<dbReference type="Proteomes" id="UP000092024">
    <property type="component" value="Unassembled WGS sequence"/>
</dbReference>
<accession>A0A1A5YH04</accession>
<name>A0A1A5YH04_9BACL</name>
<evidence type="ECO:0000256" key="1">
    <source>
        <dbReference type="SAM" id="Phobius"/>
    </source>
</evidence>
<feature type="transmembrane region" description="Helical" evidence="1">
    <location>
        <begin position="58"/>
        <end position="78"/>
    </location>
</feature>